<proteinExistence type="predicted"/>
<dbReference type="InterPro" id="IPR006542">
    <property type="entry name" value="DUF1093"/>
</dbReference>
<name>A0A0J8GAF3_9LIST</name>
<accession>A0A0J8GAF3</accession>
<reference evidence="1 2" key="1">
    <citation type="journal article" date="2015" name="Genome Biol. Evol.">
        <title>Comparative Genomics of Listeria Sensu Lato: Genus-Wide Differences in Evolutionary Dynamics and the Progressive Gain of Complex, Potentially Pathogenicity-Related Traits through Lateral Gene Transfer.</title>
        <authorList>
            <person name="Chiara M."/>
            <person name="Caruso M."/>
            <person name="D'Erchia A.M."/>
            <person name="Manzari C."/>
            <person name="Fraccalvieri R."/>
            <person name="Goffredo E."/>
            <person name="Latorre L."/>
            <person name="Miccolupo A."/>
            <person name="Padalino I."/>
            <person name="Santagada G."/>
            <person name="Chiocco D."/>
            <person name="Pesole G."/>
            <person name="Horner D.S."/>
            <person name="Parisi A."/>
        </authorList>
    </citation>
    <scope>NUCLEOTIDE SEQUENCE [LARGE SCALE GENOMIC DNA]</scope>
    <source>
        <strain evidence="1 2">1991</strain>
    </source>
</reference>
<sequence length="113" mass="13030">MKNKKALIILLSSLLIVTVFVFEYMLPDEQTAAPYFVKMNSEGKAIKKNQFKGYAYKEKVFDSKGHAKTISFFSEKKLPKNEHFKIVVAGNKLVTNYKKVNHLPKNIQYLAEK</sequence>
<protein>
    <recommendedName>
        <fullName evidence="3">YxeA family protein</fullName>
    </recommendedName>
</protein>
<evidence type="ECO:0008006" key="3">
    <source>
        <dbReference type="Google" id="ProtNLM"/>
    </source>
</evidence>
<dbReference type="NCBIfam" id="TIGR01655">
    <property type="entry name" value="yxeA_fam"/>
    <property type="match status" value="1"/>
</dbReference>
<evidence type="ECO:0000313" key="2">
    <source>
        <dbReference type="Proteomes" id="UP000052258"/>
    </source>
</evidence>
<dbReference type="OrthoDB" id="2361942at2"/>
<gene>
    <name evidence="1" type="ORF">X560_1319</name>
</gene>
<keyword evidence="2" id="KW-1185">Reference proteome</keyword>
<dbReference type="EMBL" id="AZHO01000016">
    <property type="protein sequence ID" value="KMT59610.1"/>
    <property type="molecule type" value="Genomic_DNA"/>
</dbReference>
<evidence type="ECO:0000313" key="1">
    <source>
        <dbReference type="EMBL" id="KMT59610.1"/>
    </source>
</evidence>
<dbReference type="InterPro" id="IPR036166">
    <property type="entry name" value="YxeA-like_sf"/>
</dbReference>
<dbReference type="Pfam" id="PF06486">
    <property type="entry name" value="DUF1093"/>
    <property type="match status" value="1"/>
</dbReference>
<dbReference type="AlphaFoldDB" id="A0A0J8GAF3"/>
<organism evidence="1 2">
    <name type="scientific">Listeria fleischmannii 1991</name>
    <dbReference type="NCBI Taxonomy" id="1430899"/>
    <lineage>
        <taxon>Bacteria</taxon>
        <taxon>Bacillati</taxon>
        <taxon>Bacillota</taxon>
        <taxon>Bacilli</taxon>
        <taxon>Bacillales</taxon>
        <taxon>Listeriaceae</taxon>
        <taxon>Listeria</taxon>
    </lineage>
</organism>
<dbReference type="Proteomes" id="UP000052258">
    <property type="component" value="Unassembled WGS sequence"/>
</dbReference>
<comment type="caution">
    <text evidence="1">The sequence shown here is derived from an EMBL/GenBank/DDBJ whole genome shotgun (WGS) entry which is preliminary data.</text>
</comment>
<dbReference type="RefSeq" id="WP_059140039.1">
    <property type="nucleotide sequence ID" value="NZ_KQ130615.1"/>
</dbReference>
<dbReference type="SUPFAM" id="SSF159121">
    <property type="entry name" value="BC4932-like"/>
    <property type="match status" value="1"/>
</dbReference>
<dbReference type="PATRIC" id="fig|1430899.3.peg.1517"/>
<dbReference type="Gene3D" id="2.40.50.480">
    <property type="match status" value="1"/>
</dbReference>